<sequence>MSVEVRTKEELTRAKDRGESEIIVVGKLADELKKTKKLAYVGAGTLAALTAALAATPFTGGMSMFAAAPIAALTGLEISGIIIAASLGLSLIIAVFKGYEEISYKKGELKLKRKSS</sequence>
<dbReference type="EMBL" id="AQQO01000206">
    <property type="protein sequence ID" value="EON88759.1"/>
    <property type="molecule type" value="Genomic_DNA"/>
</dbReference>
<feature type="transmembrane region" description="Helical" evidence="1">
    <location>
        <begin position="38"/>
        <end position="58"/>
    </location>
</feature>
<evidence type="ECO:0000256" key="1">
    <source>
        <dbReference type="SAM" id="Phobius"/>
    </source>
</evidence>
<evidence type="ECO:0000313" key="3">
    <source>
        <dbReference type="Proteomes" id="UP000014012"/>
    </source>
</evidence>
<organism evidence="2 3">
    <name type="scientific">Plesiomonas shigelloides 302-73</name>
    <dbReference type="NCBI Taxonomy" id="1315976"/>
    <lineage>
        <taxon>Bacteria</taxon>
        <taxon>Pseudomonadati</taxon>
        <taxon>Pseudomonadota</taxon>
        <taxon>Gammaproteobacteria</taxon>
        <taxon>Enterobacterales</taxon>
        <taxon>Enterobacteriaceae</taxon>
        <taxon>Plesiomonas</taxon>
    </lineage>
</organism>
<evidence type="ECO:0000313" key="2">
    <source>
        <dbReference type="EMBL" id="EON88759.1"/>
    </source>
</evidence>
<proteinExistence type="predicted"/>
<keyword evidence="1" id="KW-1133">Transmembrane helix</keyword>
<keyword evidence="3" id="KW-1185">Reference proteome</keyword>
<reference evidence="2 3" key="1">
    <citation type="journal article" date="2013" name="Genome Announc.">
        <title>Genome Sequence of Plesiomonas shigelloides Strain 302-73 (Serotype O1).</title>
        <authorList>
            <person name="Pique N."/>
            <person name="Aquilini E."/>
            <person name="Alioto T."/>
            <person name="Minana-Galbis D."/>
            <person name="Tomas J.M."/>
        </authorList>
    </citation>
    <scope>NUCLEOTIDE SEQUENCE [LARGE SCALE GENOMIC DNA]</scope>
    <source>
        <strain evidence="2 3">302-73</strain>
    </source>
</reference>
<dbReference type="AlphaFoldDB" id="R8AR10"/>
<keyword evidence="1" id="KW-0812">Transmembrane</keyword>
<dbReference type="Proteomes" id="UP000014012">
    <property type="component" value="Unassembled WGS sequence"/>
</dbReference>
<dbReference type="RefSeq" id="WP_010863409.1">
    <property type="nucleotide sequence ID" value="NZ_AQQO01000206.1"/>
</dbReference>
<dbReference type="HOGENOM" id="CLU_159978_0_0_6"/>
<protein>
    <submittedName>
        <fullName evidence="2">Uncharacterized protein</fullName>
    </submittedName>
</protein>
<dbReference type="OrthoDB" id="7069142at2"/>
<gene>
    <name evidence="2" type="ORF">PLESHI_08934</name>
</gene>
<accession>R8AR10</accession>
<feature type="transmembrane region" description="Helical" evidence="1">
    <location>
        <begin position="70"/>
        <end position="96"/>
    </location>
</feature>
<keyword evidence="1" id="KW-0472">Membrane</keyword>
<comment type="caution">
    <text evidence="2">The sequence shown here is derived from an EMBL/GenBank/DDBJ whole genome shotgun (WGS) entry which is preliminary data.</text>
</comment>
<name>R8AR10_PLESH</name>